<reference evidence="3" key="1">
    <citation type="journal article" date="2020" name="Microbiol. Resour. Announc.">
        <title>Draft Genome Sequences of Thiorhodococcus mannitoliphagus and Thiorhodococcus minor, Purple Sulfur Photosynthetic Bacteria in the Gammaproteobacterial Family Chromatiaceae.</title>
        <authorList>
            <person name="Aviles F.A."/>
            <person name="Meyer T.E."/>
            <person name="Kyndt J.A."/>
        </authorList>
    </citation>
    <scope>NUCLEOTIDE SEQUENCE [LARGE SCALE GENOMIC DNA]</scope>
    <source>
        <strain evidence="3">DSM 18266</strain>
    </source>
</reference>
<evidence type="ECO:0000313" key="3">
    <source>
        <dbReference type="Proteomes" id="UP000471640"/>
    </source>
</evidence>
<feature type="compositionally biased region" description="Basic residues" evidence="1">
    <location>
        <begin position="8"/>
        <end position="22"/>
    </location>
</feature>
<accession>A0A6P1DP01</accession>
<protein>
    <submittedName>
        <fullName evidence="2">Uncharacterized protein</fullName>
    </submittedName>
</protein>
<comment type="caution">
    <text evidence="2">The sequence shown here is derived from an EMBL/GenBank/DDBJ whole genome shotgun (WGS) entry which is preliminary data.</text>
</comment>
<gene>
    <name evidence="2" type="ORF">G3480_02900</name>
</gene>
<feature type="region of interest" description="Disordered" evidence="1">
    <location>
        <begin position="1"/>
        <end position="27"/>
    </location>
</feature>
<keyword evidence="3" id="KW-1185">Reference proteome</keyword>
<dbReference type="Proteomes" id="UP000471640">
    <property type="component" value="Unassembled WGS sequence"/>
</dbReference>
<reference evidence="2 3" key="2">
    <citation type="submission" date="2020-02" db="EMBL/GenBank/DDBJ databases">
        <title>Genome sequences of Thiorhodococcus mannitoliphagus and Thiorhodococcus minor, purple sulfur photosynthetic bacteria in the gammaproteobacterial family, Chromatiaceae.</title>
        <authorList>
            <person name="Aviles F.A."/>
            <person name="Meyer T.E."/>
            <person name="Kyndt J.A."/>
        </authorList>
    </citation>
    <scope>NUCLEOTIDE SEQUENCE [LARGE SCALE GENOMIC DNA]</scope>
    <source>
        <strain evidence="2 3">DSM 18266</strain>
    </source>
</reference>
<dbReference type="AlphaFoldDB" id="A0A6P1DP01"/>
<evidence type="ECO:0000256" key="1">
    <source>
        <dbReference type="SAM" id="MobiDB-lite"/>
    </source>
</evidence>
<name>A0A6P1DP01_9GAMM</name>
<dbReference type="RefSeq" id="WP_164652166.1">
    <property type="nucleotide sequence ID" value="NZ_JAAIJR010000006.1"/>
</dbReference>
<proteinExistence type="predicted"/>
<dbReference type="EMBL" id="JAAIJR010000006">
    <property type="protein sequence ID" value="NEX19270.1"/>
    <property type="molecule type" value="Genomic_DNA"/>
</dbReference>
<evidence type="ECO:0000313" key="2">
    <source>
        <dbReference type="EMBL" id="NEX19270.1"/>
    </source>
</evidence>
<sequence length="215" mass="23942">MALDQKKLQKKRAKRDQKRRQTKPAASGLRGALSAAREWASVSKAPIVDTFVPASLFEQGIGTVWLSRRLLDGRYAVVGILVDTYCLGVKNALYKIVDAAEYSTVLAHIHGNPTESVEVQHPSCARKLVEAAVAYAKDLGFEPHADYRIARLIFGDIDADACPERFTFGKDGKPFYVNGPNDTPAIQRRILKQLERRCGQGGYHYMMMLDPDEFA</sequence>
<organism evidence="2 3">
    <name type="scientific">Thiorhodococcus mannitoliphagus</name>
    <dbReference type="NCBI Taxonomy" id="329406"/>
    <lineage>
        <taxon>Bacteria</taxon>
        <taxon>Pseudomonadati</taxon>
        <taxon>Pseudomonadota</taxon>
        <taxon>Gammaproteobacteria</taxon>
        <taxon>Chromatiales</taxon>
        <taxon>Chromatiaceae</taxon>
        <taxon>Thiorhodococcus</taxon>
    </lineage>
</organism>